<dbReference type="GO" id="GO:0016787">
    <property type="term" value="F:hydrolase activity"/>
    <property type="evidence" value="ECO:0007669"/>
    <property type="project" value="UniProtKB-UniRule"/>
</dbReference>
<dbReference type="InterPro" id="IPR000979">
    <property type="entry name" value="Phosphodiesterase_MJ0936/Vps29"/>
</dbReference>
<dbReference type="PANTHER" id="PTHR43165">
    <property type="entry name" value="METALLOPHOSPHOESTERASE"/>
    <property type="match status" value="1"/>
</dbReference>
<comment type="cofactor">
    <cofactor evidence="1">
        <name>a divalent metal cation</name>
        <dbReference type="ChEBI" id="CHEBI:60240"/>
    </cofactor>
</comment>
<organism evidence="3">
    <name type="scientific">Ignisphaera aggregans</name>
    <dbReference type="NCBI Taxonomy" id="334771"/>
    <lineage>
        <taxon>Archaea</taxon>
        <taxon>Thermoproteota</taxon>
        <taxon>Thermoprotei</taxon>
        <taxon>Desulfurococcales</taxon>
        <taxon>Desulfurococcaceae</taxon>
        <taxon>Ignisphaera</taxon>
    </lineage>
</organism>
<dbReference type="NCBIfam" id="TIGR00040">
    <property type="entry name" value="yfcE"/>
    <property type="match status" value="1"/>
</dbReference>
<protein>
    <recommendedName>
        <fullName evidence="1">Phosphoesterase</fullName>
        <ecNumber evidence="1">3.1.4.-</ecNumber>
    </recommendedName>
</protein>
<comment type="similarity">
    <text evidence="1">Belongs to the metallophosphoesterase superfamily. YfcE family.</text>
</comment>
<evidence type="ECO:0000259" key="2">
    <source>
        <dbReference type="Pfam" id="PF12850"/>
    </source>
</evidence>
<dbReference type="EMBL" id="DTDH01000200">
    <property type="protein sequence ID" value="HGT99195.1"/>
    <property type="molecule type" value="Genomic_DNA"/>
</dbReference>
<keyword evidence="1" id="KW-0479">Metal-binding</keyword>
<sequence length="177" mass="19495">MVSYLSTTMLIGIMSDSHDNIVAIEKALTIFRKEDVDVLIHLGDIISPFAFAKILEFPTKILTILGNNDGDIIQLKEMAIKGGAILKQFMFATSIGNKQILLVHGYGSKEHTKNIIYSLASTGHYDIVLYGHTHEVDVLSKDSVLVLNPGEVCGYITGRQSVAIIDIDTMKFNIIDL</sequence>
<reference evidence="3" key="1">
    <citation type="journal article" date="2020" name="mSystems">
        <title>Genome- and Community-Level Interaction Insights into Carbon Utilization and Element Cycling Functions of Hydrothermarchaeota in Hydrothermal Sediment.</title>
        <authorList>
            <person name="Zhou Z."/>
            <person name="Liu Y."/>
            <person name="Xu W."/>
            <person name="Pan J."/>
            <person name="Luo Z.H."/>
            <person name="Li M."/>
        </authorList>
    </citation>
    <scope>NUCLEOTIDE SEQUENCE [LARGE SCALE GENOMIC DNA]</scope>
    <source>
        <strain evidence="3">SpSt-688</strain>
    </source>
</reference>
<gene>
    <name evidence="3" type="ORF">ENU64_07210</name>
</gene>
<dbReference type="InterPro" id="IPR053193">
    <property type="entry name" value="MetalloPDE_YfcE-like"/>
</dbReference>
<dbReference type="Gene3D" id="3.60.21.10">
    <property type="match status" value="1"/>
</dbReference>
<dbReference type="InterPro" id="IPR024654">
    <property type="entry name" value="Calcineurin-like_PHP_lpxH"/>
</dbReference>
<dbReference type="InterPro" id="IPR029052">
    <property type="entry name" value="Metallo-depent_PP-like"/>
</dbReference>
<dbReference type="GO" id="GO:0046872">
    <property type="term" value="F:metal ion binding"/>
    <property type="evidence" value="ECO:0007669"/>
    <property type="project" value="UniProtKB-KW"/>
</dbReference>
<comment type="caution">
    <text evidence="3">The sequence shown here is derived from an EMBL/GenBank/DDBJ whole genome shotgun (WGS) entry which is preliminary data.</text>
</comment>
<dbReference type="CDD" id="cd00841">
    <property type="entry name" value="MPP_YfcE"/>
    <property type="match status" value="1"/>
</dbReference>
<feature type="domain" description="Calcineurin-like phosphoesterase" evidence="2">
    <location>
        <begin position="9"/>
        <end position="169"/>
    </location>
</feature>
<dbReference type="Pfam" id="PF12850">
    <property type="entry name" value="Metallophos_2"/>
    <property type="match status" value="1"/>
</dbReference>
<dbReference type="PANTHER" id="PTHR43165:SF1">
    <property type="entry name" value="PHOSPHODIESTERASE MJ0936"/>
    <property type="match status" value="1"/>
</dbReference>
<dbReference type="SUPFAM" id="SSF56300">
    <property type="entry name" value="Metallo-dependent phosphatases"/>
    <property type="match status" value="1"/>
</dbReference>
<accession>A0A7J3N059</accession>
<proteinExistence type="inferred from homology"/>
<evidence type="ECO:0000256" key="1">
    <source>
        <dbReference type="RuleBase" id="RU362039"/>
    </source>
</evidence>
<dbReference type="EC" id="3.1.4.-" evidence="1"/>
<dbReference type="InterPro" id="IPR041802">
    <property type="entry name" value="MPP_YfcE"/>
</dbReference>
<name>A0A7J3N059_9CREN</name>
<dbReference type="AlphaFoldDB" id="A0A7J3N059"/>
<evidence type="ECO:0000313" key="3">
    <source>
        <dbReference type="EMBL" id="HGT99195.1"/>
    </source>
</evidence>